<dbReference type="EMBL" id="BPLQ01001923">
    <property type="protein sequence ID" value="GIX86791.1"/>
    <property type="molecule type" value="Genomic_DNA"/>
</dbReference>
<dbReference type="AlphaFoldDB" id="A0AAV4NPT8"/>
<comment type="caution">
    <text evidence="1">The sequence shown here is derived from an EMBL/GenBank/DDBJ whole genome shotgun (WGS) entry which is preliminary data.</text>
</comment>
<gene>
    <name evidence="1" type="ORF">CDAR_606121</name>
</gene>
<organism evidence="1 2">
    <name type="scientific">Caerostris darwini</name>
    <dbReference type="NCBI Taxonomy" id="1538125"/>
    <lineage>
        <taxon>Eukaryota</taxon>
        <taxon>Metazoa</taxon>
        <taxon>Ecdysozoa</taxon>
        <taxon>Arthropoda</taxon>
        <taxon>Chelicerata</taxon>
        <taxon>Arachnida</taxon>
        <taxon>Araneae</taxon>
        <taxon>Araneomorphae</taxon>
        <taxon>Entelegynae</taxon>
        <taxon>Araneoidea</taxon>
        <taxon>Araneidae</taxon>
        <taxon>Caerostris</taxon>
    </lineage>
</organism>
<name>A0AAV4NPT8_9ARAC</name>
<dbReference type="InterPro" id="IPR043502">
    <property type="entry name" value="DNA/RNA_pol_sf"/>
</dbReference>
<dbReference type="GO" id="GO:0071897">
    <property type="term" value="P:DNA biosynthetic process"/>
    <property type="evidence" value="ECO:0007669"/>
    <property type="project" value="UniProtKB-ARBA"/>
</dbReference>
<evidence type="ECO:0000313" key="2">
    <source>
        <dbReference type="Proteomes" id="UP001054837"/>
    </source>
</evidence>
<evidence type="ECO:0000313" key="1">
    <source>
        <dbReference type="EMBL" id="GIX86791.1"/>
    </source>
</evidence>
<sequence>MATAPTTSLIRIPSLLQYCALTAELIRGWRRLLTVMSTRYRHKTVPPTPCTPRLRTLAMTETGSTRSRRYIQSFTEISRLLGVLTKKGDFTSRLPSKPLKKSLATPPGLKQADGSGPYIVRTDASNYALGAVLLRVAAIRRTPH</sequence>
<keyword evidence="2" id="KW-1185">Reference proteome</keyword>
<accession>A0AAV4NPT8</accession>
<proteinExistence type="predicted"/>
<protein>
    <recommendedName>
        <fullName evidence="3">Reverse transcriptase/retrotransposon-derived protein RNase H-like domain-containing protein</fullName>
    </recommendedName>
</protein>
<dbReference type="Proteomes" id="UP001054837">
    <property type="component" value="Unassembled WGS sequence"/>
</dbReference>
<evidence type="ECO:0008006" key="3">
    <source>
        <dbReference type="Google" id="ProtNLM"/>
    </source>
</evidence>
<reference evidence="1 2" key="1">
    <citation type="submission" date="2021-06" db="EMBL/GenBank/DDBJ databases">
        <title>Caerostris darwini draft genome.</title>
        <authorList>
            <person name="Kono N."/>
            <person name="Arakawa K."/>
        </authorList>
    </citation>
    <scope>NUCLEOTIDE SEQUENCE [LARGE SCALE GENOMIC DNA]</scope>
</reference>
<dbReference type="SUPFAM" id="SSF56672">
    <property type="entry name" value="DNA/RNA polymerases"/>
    <property type="match status" value="1"/>
</dbReference>